<evidence type="ECO:0000256" key="1">
    <source>
        <dbReference type="ARBA" id="ARBA00010126"/>
    </source>
</evidence>
<evidence type="ECO:0000313" key="5">
    <source>
        <dbReference type="EMBL" id="KAF2277914.1"/>
    </source>
</evidence>
<dbReference type="GeneID" id="54547509"/>
<keyword evidence="6" id="KW-1185">Reference proteome</keyword>
<feature type="region of interest" description="Disordered" evidence="3">
    <location>
        <begin position="1"/>
        <end position="36"/>
    </location>
</feature>
<dbReference type="InterPro" id="IPR018612">
    <property type="entry name" value="NSRP1_N"/>
</dbReference>
<proteinExistence type="inferred from homology"/>
<dbReference type="InterPro" id="IPR053246">
    <property type="entry name" value="NS_splicing_regulatory_protein"/>
</dbReference>
<dbReference type="GO" id="GO:0000381">
    <property type="term" value="P:regulation of alternative mRNA splicing, via spliceosome"/>
    <property type="evidence" value="ECO:0007669"/>
    <property type="project" value="InterPro"/>
</dbReference>
<keyword evidence="2" id="KW-0175">Coiled coil</keyword>
<feature type="region of interest" description="Disordered" evidence="3">
    <location>
        <begin position="52"/>
        <end position="95"/>
    </location>
</feature>
<feature type="compositionally biased region" description="Polar residues" evidence="3">
    <location>
        <begin position="58"/>
        <end position="75"/>
    </location>
</feature>
<dbReference type="OrthoDB" id="446635at2759"/>
<comment type="similarity">
    <text evidence="1">Belongs to the NSRP1 family.</text>
</comment>
<feature type="region of interest" description="Disordered" evidence="3">
    <location>
        <begin position="311"/>
        <end position="407"/>
    </location>
</feature>
<protein>
    <recommendedName>
        <fullName evidence="4">Nuclear speckle splicing regulatory protein 1 N-terminal domain-containing protein</fullName>
    </recommendedName>
</protein>
<dbReference type="AlphaFoldDB" id="A0A6A6JNS3"/>
<gene>
    <name evidence="5" type="ORF">EI97DRAFT_278189</name>
</gene>
<feature type="compositionally biased region" description="Basic and acidic residues" evidence="3">
    <location>
        <begin position="200"/>
        <end position="225"/>
    </location>
</feature>
<dbReference type="Proteomes" id="UP000800097">
    <property type="component" value="Unassembled WGS sequence"/>
</dbReference>
<feature type="compositionally biased region" description="Basic and acidic residues" evidence="3">
    <location>
        <begin position="356"/>
        <end position="401"/>
    </location>
</feature>
<dbReference type="PANTHER" id="PTHR47845">
    <property type="entry name" value="NUCLEAR SPECKLE SPLICING REGULATORY PROTEIN 1 HOMOLOG"/>
    <property type="match status" value="1"/>
</dbReference>
<dbReference type="Pfam" id="PF09745">
    <property type="entry name" value="NSRP1_N"/>
    <property type="match status" value="1"/>
</dbReference>
<name>A0A6A6JNS3_WESOR</name>
<sequence length="407" mass="45209">MSFKFGLNLKNKPVDAPGKPAPGKRKPLLDDDEEEDVNIKTTVADGAEVVEELDLNNDGAQKSIPSNSKPSSRPKAQQVGPPKRPVQARKDDPSKLVNAATQLEAKKRAQEAAELDPSIYDYDAAYDAIQARAAAKKAAEQEAAAQGRAKYIENLLESAELRKKDRLRARDKVLQREREAEGDEFADKAKFVTAAYKAQQEEARKAEEEEKKRQEIEEEKRRKEGMAGFHRRMLLEEEKRHREAQAAMEEAAELTKKGIRPTVVEAPKEKSEVEIAEELKAQGKNVIINDEGQVADKRQLLSAGLNVVAKPKSAGLSTGGSSRQSITQPGLQSRHAGRGAQRQRQTAMIVEQLEQAAKRKADEEAEERRKLEHASKSRKTEGEILSAKERYLQRKKEKEAAKAAAGK</sequence>
<feature type="region of interest" description="Disordered" evidence="3">
    <location>
        <begin position="200"/>
        <end position="231"/>
    </location>
</feature>
<evidence type="ECO:0000256" key="3">
    <source>
        <dbReference type="SAM" id="MobiDB-lite"/>
    </source>
</evidence>
<feature type="domain" description="Nuclear speckle splicing regulatory protein 1 N-terminal" evidence="4">
    <location>
        <begin position="106"/>
        <end position="224"/>
    </location>
</feature>
<organism evidence="5 6">
    <name type="scientific">Westerdykella ornata</name>
    <dbReference type="NCBI Taxonomy" id="318751"/>
    <lineage>
        <taxon>Eukaryota</taxon>
        <taxon>Fungi</taxon>
        <taxon>Dikarya</taxon>
        <taxon>Ascomycota</taxon>
        <taxon>Pezizomycotina</taxon>
        <taxon>Dothideomycetes</taxon>
        <taxon>Pleosporomycetidae</taxon>
        <taxon>Pleosporales</taxon>
        <taxon>Sporormiaceae</taxon>
        <taxon>Westerdykella</taxon>
    </lineage>
</organism>
<dbReference type="EMBL" id="ML986489">
    <property type="protein sequence ID" value="KAF2277914.1"/>
    <property type="molecule type" value="Genomic_DNA"/>
</dbReference>
<dbReference type="PANTHER" id="PTHR47845:SF1">
    <property type="entry name" value="NUCLEAR SPECKLE SPLICING REGULATORY PROTEIN 1 HOMOLOG"/>
    <property type="match status" value="1"/>
</dbReference>
<accession>A0A6A6JNS3</accession>
<reference evidence="5" key="1">
    <citation type="journal article" date="2020" name="Stud. Mycol.">
        <title>101 Dothideomycetes genomes: a test case for predicting lifestyles and emergence of pathogens.</title>
        <authorList>
            <person name="Haridas S."/>
            <person name="Albert R."/>
            <person name="Binder M."/>
            <person name="Bloem J."/>
            <person name="Labutti K."/>
            <person name="Salamov A."/>
            <person name="Andreopoulos B."/>
            <person name="Baker S."/>
            <person name="Barry K."/>
            <person name="Bills G."/>
            <person name="Bluhm B."/>
            <person name="Cannon C."/>
            <person name="Castanera R."/>
            <person name="Culley D."/>
            <person name="Daum C."/>
            <person name="Ezra D."/>
            <person name="Gonzalez J."/>
            <person name="Henrissat B."/>
            <person name="Kuo A."/>
            <person name="Liang C."/>
            <person name="Lipzen A."/>
            <person name="Lutzoni F."/>
            <person name="Magnuson J."/>
            <person name="Mondo S."/>
            <person name="Nolan M."/>
            <person name="Ohm R."/>
            <person name="Pangilinan J."/>
            <person name="Park H.-J."/>
            <person name="Ramirez L."/>
            <person name="Alfaro M."/>
            <person name="Sun H."/>
            <person name="Tritt A."/>
            <person name="Yoshinaga Y."/>
            <person name="Zwiers L.-H."/>
            <person name="Turgeon B."/>
            <person name="Goodwin S."/>
            <person name="Spatafora J."/>
            <person name="Crous P."/>
            <person name="Grigoriev I."/>
        </authorList>
    </citation>
    <scope>NUCLEOTIDE SEQUENCE</scope>
    <source>
        <strain evidence="5">CBS 379.55</strain>
    </source>
</reference>
<evidence type="ECO:0000256" key="2">
    <source>
        <dbReference type="ARBA" id="ARBA00023054"/>
    </source>
</evidence>
<evidence type="ECO:0000259" key="4">
    <source>
        <dbReference type="Pfam" id="PF09745"/>
    </source>
</evidence>
<dbReference type="RefSeq" id="XP_033655453.1">
    <property type="nucleotide sequence ID" value="XM_033794334.1"/>
</dbReference>
<evidence type="ECO:0000313" key="6">
    <source>
        <dbReference type="Proteomes" id="UP000800097"/>
    </source>
</evidence>
<feature type="compositionally biased region" description="Polar residues" evidence="3">
    <location>
        <begin position="315"/>
        <end position="331"/>
    </location>
</feature>